<sequence length="263" mass="27835">MRLESGEVRVVRGRATWRIPLRAVGAVESDGRTSVRLRISGDTAGDGFQVSSGNSNAVGAFAEGLRQAMEGVTPVADGTALVTTGPTPRTPPALGNRAARVSVGVCAYVLLLLVLFAVVEEPDQVSWLGATAFLLPFGAGLLAVAWRFFLRDPWILRRRGVTVPGEIVDYRTSTKQQAMNPVLRFTTADGTSVTHESSVTVLMRSRNRSVDVTYDPQDPGRARGGRALAHMSAGLLLGVAAAALVFVPLVGFVARVLGDLLNG</sequence>
<accession>A0ABW7R2Y4</accession>
<keyword evidence="1" id="KW-1133">Transmembrane helix</keyword>
<dbReference type="Proteomes" id="UP001610818">
    <property type="component" value="Unassembled WGS sequence"/>
</dbReference>
<keyword evidence="1" id="KW-0812">Transmembrane</keyword>
<organism evidence="2 3">
    <name type="scientific">Streptomyces longisporoflavus</name>
    <dbReference type="NCBI Taxonomy" id="28044"/>
    <lineage>
        <taxon>Bacteria</taxon>
        <taxon>Bacillati</taxon>
        <taxon>Actinomycetota</taxon>
        <taxon>Actinomycetes</taxon>
        <taxon>Kitasatosporales</taxon>
        <taxon>Streptomycetaceae</taxon>
        <taxon>Streptomyces</taxon>
    </lineage>
</organism>
<evidence type="ECO:0000313" key="3">
    <source>
        <dbReference type="Proteomes" id="UP001610818"/>
    </source>
</evidence>
<dbReference type="EMBL" id="JBIRGQ010000013">
    <property type="protein sequence ID" value="MFH8551624.1"/>
    <property type="molecule type" value="Genomic_DNA"/>
</dbReference>
<name>A0ABW7R2Y4_9ACTN</name>
<protein>
    <submittedName>
        <fullName evidence="2">DUF3592 domain-containing protein</fullName>
    </submittedName>
</protein>
<evidence type="ECO:0000313" key="2">
    <source>
        <dbReference type="EMBL" id="MFH8551624.1"/>
    </source>
</evidence>
<keyword evidence="3" id="KW-1185">Reference proteome</keyword>
<keyword evidence="1" id="KW-0472">Membrane</keyword>
<dbReference type="RefSeq" id="WP_397718628.1">
    <property type="nucleotide sequence ID" value="NZ_JBIRGN010000013.1"/>
</dbReference>
<comment type="caution">
    <text evidence="2">The sequence shown here is derived from an EMBL/GenBank/DDBJ whole genome shotgun (WGS) entry which is preliminary data.</text>
</comment>
<feature type="transmembrane region" description="Helical" evidence="1">
    <location>
        <begin position="125"/>
        <end position="149"/>
    </location>
</feature>
<feature type="transmembrane region" description="Helical" evidence="1">
    <location>
        <begin position="98"/>
        <end position="119"/>
    </location>
</feature>
<gene>
    <name evidence="2" type="ORF">ACH4F9_42265</name>
</gene>
<evidence type="ECO:0000256" key="1">
    <source>
        <dbReference type="SAM" id="Phobius"/>
    </source>
</evidence>
<proteinExistence type="predicted"/>
<feature type="transmembrane region" description="Helical" evidence="1">
    <location>
        <begin position="233"/>
        <end position="257"/>
    </location>
</feature>
<reference evidence="2 3" key="1">
    <citation type="submission" date="2024-10" db="EMBL/GenBank/DDBJ databases">
        <title>The Natural Products Discovery Center: Release of the First 8490 Sequenced Strains for Exploring Actinobacteria Biosynthetic Diversity.</title>
        <authorList>
            <person name="Kalkreuter E."/>
            <person name="Kautsar S.A."/>
            <person name="Yang D."/>
            <person name="Bader C.D."/>
            <person name="Teijaro C.N."/>
            <person name="Fluegel L."/>
            <person name="Davis C.M."/>
            <person name="Simpson J.R."/>
            <person name="Lauterbach L."/>
            <person name="Steele A.D."/>
            <person name="Gui C."/>
            <person name="Meng S."/>
            <person name="Li G."/>
            <person name="Viehrig K."/>
            <person name="Ye F."/>
            <person name="Su P."/>
            <person name="Kiefer A.F."/>
            <person name="Nichols A."/>
            <person name="Cepeda A.J."/>
            <person name="Yan W."/>
            <person name="Fan B."/>
            <person name="Jiang Y."/>
            <person name="Adhikari A."/>
            <person name="Zheng C.-J."/>
            <person name="Schuster L."/>
            <person name="Cowan T.M."/>
            <person name="Smanski M.J."/>
            <person name="Chevrette M.G."/>
            <person name="De Carvalho L.P.S."/>
            <person name="Shen B."/>
        </authorList>
    </citation>
    <scope>NUCLEOTIDE SEQUENCE [LARGE SCALE GENOMIC DNA]</scope>
    <source>
        <strain evidence="2 3">NPDC017990</strain>
    </source>
</reference>